<name>A0A922IES4_DERFA</name>
<accession>A0A922IES4</accession>
<evidence type="ECO:0000313" key="3">
    <source>
        <dbReference type="EMBL" id="KAH7636719.1"/>
    </source>
</evidence>
<feature type="compositionally biased region" description="Basic residues" evidence="1">
    <location>
        <begin position="238"/>
        <end position="250"/>
    </location>
</feature>
<feature type="region of interest" description="Disordered" evidence="1">
    <location>
        <begin position="115"/>
        <end position="142"/>
    </location>
</feature>
<evidence type="ECO:0000256" key="2">
    <source>
        <dbReference type="SAM" id="Phobius"/>
    </source>
</evidence>
<dbReference type="Proteomes" id="UP000790347">
    <property type="component" value="Unassembled WGS sequence"/>
</dbReference>
<keyword evidence="5" id="KW-1185">Reference proteome</keyword>
<gene>
    <name evidence="4" type="ORF">DERF_001964</name>
    <name evidence="3" type="ORF">HUG17_6925</name>
</gene>
<evidence type="ECO:0000256" key="1">
    <source>
        <dbReference type="SAM" id="MobiDB-lite"/>
    </source>
</evidence>
<keyword evidence="2" id="KW-0812">Transmembrane</keyword>
<proteinExistence type="predicted"/>
<keyword evidence="2" id="KW-0472">Membrane</keyword>
<dbReference type="AlphaFoldDB" id="A0A922IES4"/>
<organism evidence="4 5">
    <name type="scientific">Dermatophagoides farinae</name>
    <name type="common">American house dust mite</name>
    <dbReference type="NCBI Taxonomy" id="6954"/>
    <lineage>
        <taxon>Eukaryota</taxon>
        <taxon>Metazoa</taxon>
        <taxon>Ecdysozoa</taxon>
        <taxon>Arthropoda</taxon>
        <taxon>Chelicerata</taxon>
        <taxon>Arachnida</taxon>
        <taxon>Acari</taxon>
        <taxon>Acariformes</taxon>
        <taxon>Sarcoptiformes</taxon>
        <taxon>Astigmata</taxon>
        <taxon>Psoroptidia</taxon>
        <taxon>Analgoidea</taxon>
        <taxon>Pyroglyphidae</taxon>
        <taxon>Dermatophagoidinae</taxon>
        <taxon>Dermatophagoides</taxon>
    </lineage>
</organism>
<comment type="caution">
    <text evidence="4">The sequence shown here is derived from an EMBL/GenBank/DDBJ whole genome shotgun (WGS) entry which is preliminary data.</text>
</comment>
<evidence type="ECO:0000313" key="5">
    <source>
        <dbReference type="Proteomes" id="UP000790347"/>
    </source>
</evidence>
<keyword evidence="2" id="KW-1133">Transmembrane helix</keyword>
<reference evidence="4" key="1">
    <citation type="submission" date="2013-05" db="EMBL/GenBank/DDBJ databases">
        <authorList>
            <person name="Yim A.K.Y."/>
            <person name="Chan T.F."/>
            <person name="Ji K.M."/>
            <person name="Liu X.Y."/>
            <person name="Zhou J.W."/>
            <person name="Li R.Q."/>
            <person name="Yang K.Y."/>
            <person name="Li J."/>
            <person name="Li M."/>
            <person name="Law P.T.W."/>
            <person name="Wu Y.L."/>
            <person name="Cai Z.L."/>
            <person name="Qin H."/>
            <person name="Bao Y."/>
            <person name="Leung R.K.K."/>
            <person name="Ng P.K.S."/>
            <person name="Zou J."/>
            <person name="Zhong X.J."/>
            <person name="Ran P.X."/>
            <person name="Zhong N.S."/>
            <person name="Liu Z.G."/>
            <person name="Tsui S.K.W."/>
        </authorList>
    </citation>
    <scope>NUCLEOTIDE SEQUENCE</scope>
    <source>
        <strain evidence="4">Derf</strain>
        <tissue evidence="4">Whole organism</tissue>
    </source>
</reference>
<dbReference type="Proteomes" id="UP000828236">
    <property type="component" value="Unassembled WGS sequence"/>
</dbReference>
<feature type="compositionally biased region" description="Polar residues" evidence="1">
    <location>
        <begin position="217"/>
        <end position="226"/>
    </location>
</feature>
<feature type="region of interest" description="Disordered" evidence="1">
    <location>
        <begin position="190"/>
        <end position="250"/>
    </location>
</feature>
<reference evidence="4" key="4">
    <citation type="journal article" date="2022" name="Res Sq">
        <title>Comparative Genomics Reveals Insights into the Divergent Evolution of Astigmatic Mites and Household Pest Adaptations.</title>
        <authorList>
            <person name="Xiong Q."/>
            <person name="Wan A.T.-Y."/>
            <person name="Liu X.-Y."/>
            <person name="Fung C.S.-H."/>
            <person name="Xiao X."/>
            <person name="Malainual N."/>
            <person name="Hou J."/>
            <person name="Wang L."/>
            <person name="Wang M."/>
            <person name="Yang K."/>
            <person name="Cui Y."/>
            <person name="Leung E."/>
            <person name="Nong W."/>
            <person name="Shin S.-K."/>
            <person name="Au S."/>
            <person name="Jeong K.Y."/>
            <person name="Chew F.T."/>
            <person name="Hui J."/>
            <person name="Leung T.F."/>
            <person name="Tungtrongchitr A."/>
            <person name="Zhong N."/>
            <person name="Liu Z."/>
            <person name="Tsui S."/>
        </authorList>
    </citation>
    <scope>NUCLEOTIDE SEQUENCE</scope>
    <source>
        <strain evidence="4">Derf</strain>
        <tissue evidence="4">Whole organism</tissue>
    </source>
</reference>
<evidence type="ECO:0000313" key="4">
    <source>
        <dbReference type="EMBL" id="KAH9527984.1"/>
    </source>
</evidence>
<protein>
    <submittedName>
        <fullName evidence="4">Uncharacterized protein</fullName>
    </submittedName>
</protein>
<dbReference type="EMBL" id="ASGP02000001">
    <property type="protein sequence ID" value="KAH9527984.1"/>
    <property type="molecule type" value="Genomic_DNA"/>
</dbReference>
<reference evidence="3" key="3">
    <citation type="journal article" date="2021" name="World Allergy Organ. J.">
        <title>Chromosome-level assembly of Dermatophagoides farinae genome and transcriptome reveals two novel allergens Der f 37 and Der f 39.</title>
        <authorList>
            <person name="Chen J."/>
            <person name="Cai Z."/>
            <person name="Fan D."/>
            <person name="Hu J."/>
            <person name="Hou Y."/>
            <person name="He Y."/>
            <person name="Zhang Z."/>
            <person name="Zhao Z."/>
            <person name="Gao P."/>
            <person name="Hu W."/>
            <person name="Sun J."/>
            <person name="Li J."/>
            <person name="Ji K."/>
        </authorList>
    </citation>
    <scope>NUCLEOTIDE SEQUENCE</scope>
    <source>
        <strain evidence="3">JKM2019</strain>
    </source>
</reference>
<dbReference type="OrthoDB" id="10462955at2759"/>
<dbReference type="EMBL" id="SDOV01000009">
    <property type="protein sequence ID" value="KAH7636719.1"/>
    <property type="molecule type" value="Genomic_DNA"/>
</dbReference>
<feature type="compositionally biased region" description="Basic residues" evidence="1">
    <location>
        <begin position="192"/>
        <end position="204"/>
    </location>
</feature>
<feature type="transmembrane region" description="Helical" evidence="2">
    <location>
        <begin position="35"/>
        <end position="61"/>
    </location>
</feature>
<reference evidence="3" key="2">
    <citation type="submission" date="2020-06" db="EMBL/GenBank/DDBJ databases">
        <authorList>
            <person name="Ji K."/>
            <person name="Li J."/>
        </authorList>
    </citation>
    <scope>NUCLEOTIDE SEQUENCE</scope>
    <source>
        <strain evidence="3">JKM2019</strain>
        <tissue evidence="3">Whole body</tissue>
    </source>
</reference>
<sequence>MFLEVTKTIQNDNTTLSSIRPKTLSWISRSNGYSYTVYVILLIGTIGMFIILAICVAYCLLKAESNDENPDNRALILETFEQIYDFFRRRAYQQALIEYQYRYELKRLQQQQQQQQQQASLKENDAEAKYSGHKRKKPIKNPDIDRWIRKQMNEAKMELMMDNKKRPVIQIKKPKLSKYVQSFIGDVASTAMRRKPNRPPRRVVPHPTPATPIDQLTVASDNQKSSIEYDDEDEKQHLQIKKPKSVYHNF</sequence>